<dbReference type="Proteomes" id="UP001219355">
    <property type="component" value="Chromosome 1"/>
</dbReference>
<feature type="region of interest" description="Disordered" evidence="1">
    <location>
        <begin position="1"/>
        <end position="42"/>
    </location>
</feature>
<sequence>MTKQCSFRADYAPRTRGKKRKNTPEAEEGNEEGEEEEDPKKQAALHVYNSMTSAMMATIENED</sequence>
<keyword evidence="3" id="KW-1185">Reference proteome</keyword>
<proteinExistence type="predicted"/>
<dbReference type="AlphaFoldDB" id="A0AAF0IH23"/>
<protein>
    <submittedName>
        <fullName evidence="2">Uncharacterized protein</fullName>
    </submittedName>
</protein>
<reference evidence="2" key="1">
    <citation type="submission" date="2023-03" db="EMBL/GenBank/DDBJ databases">
        <title>Emydomyces testavorans Genome Sequence.</title>
        <authorList>
            <person name="Hoyer L."/>
        </authorList>
    </citation>
    <scope>NUCLEOTIDE SEQUENCE</scope>
    <source>
        <strain evidence="2">16-2883</strain>
    </source>
</reference>
<gene>
    <name evidence="2" type="ORF">PRK78_001841</name>
</gene>
<accession>A0AAF0IH23</accession>
<organism evidence="2 3">
    <name type="scientific">Emydomyces testavorans</name>
    <dbReference type="NCBI Taxonomy" id="2070801"/>
    <lineage>
        <taxon>Eukaryota</taxon>
        <taxon>Fungi</taxon>
        <taxon>Dikarya</taxon>
        <taxon>Ascomycota</taxon>
        <taxon>Pezizomycotina</taxon>
        <taxon>Eurotiomycetes</taxon>
        <taxon>Eurotiomycetidae</taxon>
        <taxon>Onygenales</taxon>
        <taxon>Nannizziopsiaceae</taxon>
        <taxon>Emydomyces</taxon>
    </lineage>
</organism>
<evidence type="ECO:0000313" key="2">
    <source>
        <dbReference type="EMBL" id="WEW56398.1"/>
    </source>
</evidence>
<evidence type="ECO:0000313" key="3">
    <source>
        <dbReference type="Proteomes" id="UP001219355"/>
    </source>
</evidence>
<name>A0AAF0IH23_9EURO</name>
<feature type="compositionally biased region" description="Acidic residues" evidence="1">
    <location>
        <begin position="25"/>
        <end position="37"/>
    </location>
</feature>
<dbReference type="EMBL" id="CP120627">
    <property type="protein sequence ID" value="WEW56398.1"/>
    <property type="molecule type" value="Genomic_DNA"/>
</dbReference>
<evidence type="ECO:0000256" key="1">
    <source>
        <dbReference type="SAM" id="MobiDB-lite"/>
    </source>
</evidence>